<dbReference type="EMBL" id="CP030862">
    <property type="protein sequence ID" value="AXE26957.1"/>
    <property type="molecule type" value="Genomic_DNA"/>
</dbReference>
<keyword evidence="2" id="KW-1185">Reference proteome</keyword>
<dbReference type="Proteomes" id="UP000252004">
    <property type="component" value="Chromosome"/>
</dbReference>
<dbReference type="InterPro" id="IPR021373">
    <property type="entry name" value="DUF2993"/>
</dbReference>
<protein>
    <submittedName>
        <fullName evidence="1">DUF2993 domain-containing protein</fullName>
    </submittedName>
</protein>
<dbReference type="RefSeq" id="WP_114058127.1">
    <property type="nucleotide sequence ID" value="NZ_CP030862.1"/>
</dbReference>
<reference evidence="1 2" key="1">
    <citation type="submission" date="2018-01" db="EMBL/GenBank/DDBJ databases">
        <title>Draft genome Sequence of streptomyces globosus LZH-48.</title>
        <authorList>
            <person name="Ran K."/>
            <person name="Li Z."/>
            <person name="Wei S."/>
            <person name="Dong R."/>
        </authorList>
    </citation>
    <scope>NUCLEOTIDE SEQUENCE [LARGE SCALE GENOMIC DNA]</scope>
    <source>
        <strain evidence="1 2">LZH-48</strain>
    </source>
</reference>
<name>A0A344U7T6_9ACTN</name>
<evidence type="ECO:0000313" key="2">
    <source>
        <dbReference type="Proteomes" id="UP000252004"/>
    </source>
</evidence>
<dbReference type="Pfam" id="PF11209">
    <property type="entry name" value="LmeA"/>
    <property type="match status" value="1"/>
</dbReference>
<evidence type="ECO:0000313" key="1">
    <source>
        <dbReference type="EMBL" id="AXE26957.1"/>
    </source>
</evidence>
<dbReference type="AlphaFoldDB" id="A0A344U7T6"/>
<sequence length="238" mass="24770">MRVLRVVVFVAVVLGGLFVAADRFAAGYAEDRLADRIRARQGLAGTAEAEIHGFPFLTQALSHELNRVDVRVTGVDAVADGRKTRLSELAATFRGVKLDADYGGGTAKSAEGSALITYPDLTQASQSGVKLAYGGERDKVKVTASVELLGRTFTRSVVSSVSLVDAGGDGGGKLVRVRADEVPGEGIPGIEGAVRRKTDFDRRLDGGLPSGLRLTGLTSDEAGVRLELGGTDVSLAGS</sequence>
<proteinExistence type="predicted"/>
<dbReference type="KEGG" id="sgz:C0216_29180"/>
<accession>A0A344U7T6</accession>
<organism evidence="1 2">
    <name type="scientific">Streptomyces globosus</name>
    <dbReference type="NCBI Taxonomy" id="68209"/>
    <lineage>
        <taxon>Bacteria</taxon>
        <taxon>Bacillati</taxon>
        <taxon>Actinomycetota</taxon>
        <taxon>Actinomycetes</taxon>
        <taxon>Kitasatosporales</taxon>
        <taxon>Streptomycetaceae</taxon>
        <taxon>Streptomyces</taxon>
    </lineage>
</organism>
<dbReference type="OrthoDB" id="3215846at2"/>
<gene>
    <name evidence="1" type="ORF">C0216_29180</name>
</gene>